<sequence>MAGRAGHAASSSSSSSPGYWLALRVGARAQSGDKGRERGVPEEDDDGEMGPGPPPRACACVWLACAGQRGAGAGGSSSPRASRHRAAVAWPGEPSAHEPRPALYLNSGVRHSPALNQATPTFHSPHPSRSAPYYYELQSLQPFCPSLGRHHQQLAPPLSMDPILASVPRSAVCSASSAYRRRRRQKPVGGLAGRCNAVLKQHKTRLYILGRCVSMLLCWHDHDAD</sequence>
<dbReference type="GO" id="GO:0005886">
    <property type="term" value="C:plasma membrane"/>
    <property type="evidence" value="ECO:0007669"/>
    <property type="project" value="UniProtKB-SubCell"/>
</dbReference>
<reference evidence="9" key="2">
    <citation type="submission" date="2018-08" db="UniProtKB">
        <authorList>
            <consortium name="EnsemblPlants"/>
        </authorList>
    </citation>
    <scope>IDENTIFICATION</scope>
    <source>
        <strain evidence="9">Yugu1</strain>
    </source>
</reference>
<evidence type="ECO:0000256" key="6">
    <source>
        <dbReference type="ARBA" id="ARBA00023136"/>
    </source>
</evidence>
<reference evidence="10" key="1">
    <citation type="journal article" date="2012" name="Nat. Biotechnol.">
        <title>Reference genome sequence of the model plant Setaria.</title>
        <authorList>
            <person name="Bennetzen J.L."/>
            <person name="Schmutz J."/>
            <person name="Wang H."/>
            <person name="Percifield R."/>
            <person name="Hawkins J."/>
            <person name="Pontaroli A.C."/>
            <person name="Estep M."/>
            <person name="Feng L."/>
            <person name="Vaughn J.N."/>
            <person name="Grimwood J."/>
            <person name="Jenkins J."/>
            <person name="Barry K."/>
            <person name="Lindquist E."/>
            <person name="Hellsten U."/>
            <person name="Deshpande S."/>
            <person name="Wang X."/>
            <person name="Wu X."/>
            <person name="Mitros T."/>
            <person name="Triplett J."/>
            <person name="Yang X."/>
            <person name="Ye C.Y."/>
            <person name="Mauro-Herrera M."/>
            <person name="Wang L."/>
            <person name="Li P."/>
            <person name="Sharma M."/>
            <person name="Sharma R."/>
            <person name="Ronald P.C."/>
            <person name="Panaud O."/>
            <person name="Kellogg E.A."/>
            <person name="Brutnell T.P."/>
            <person name="Doust A.N."/>
            <person name="Tuskan G.A."/>
            <person name="Rokhsar D."/>
            <person name="Devos K.M."/>
        </authorList>
    </citation>
    <scope>NUCLEOTIDE SEQUENCE [LARGE SCALE GENOMIC DNA]</scope>
    <source>
        <strain evidence="10">cv. Yugu1</strain>
    </source>
</reference>
<evidence type="ECO:0000256" key="3">
    <source>
        <dbReference type="ARBA" id="ARBA00022475"/>
    </source>
</evidence>
<feature type="region of interest" description="Disordered" evidence="8">
    <location>
        <begin position="24"/>
        <end position="53"/>
    </location>
</feature>
<keyword evidence="3" id="KW-1003">Cell membrane</keyword>
<dbReference type="EnsemblPlants" id="KQL04672">
    <property type="protein sequence ID" value="KQL04672"/>
    <property type="gene ID" value="SETIT_002819mg"/>
</dbReference>
<dbReference type="InterPro" id="IPR012552">
    <property type="entry name" value="DVL"/>
</dbReference>
<evidence type="ECO:0000313" key="10">
    <source>
        <dbReference type="Proteomes" id="UP000004995"/>
    </source>
</evidence>
<accession>K3XLP6</accession>
<evidence type="ECO:0000256" key="2">
    <source>
        <dbReference type="ARBA" id="ARBA00022473"/>
    </source>
</evidence>
<dbReference type="AlphaFoldDB" id="K3XLP6"/>
<keyword evidence="5" id="KW-1133">Transmembrane helix</keyword>
<evidence type="ECO:0000256" key="1">
    <source>
        <dbReference type="ARBA" id="ARBA00004162"/>
    </source>
</evidence>
<comment type="similarity">
    <text evidence="7">Belongs to the DVL/RTFL small polypeptides family.</text>
</comment>
<dbReference type="Proteomes" id="UP000004995">
    <property type="component" value="Unassembled WGS sequence"/>
</dbReference>
<name>K3XLP6_SETIT</name>
<dbReference type="Pfam" id="PF08137">
    <property type="entry name" value="DVL"/>
    <property type="match status" value="1"/>
</dbReference>
<keyword evidence="2" id="KW-0217">Developmental protein</keyword>
<keyword evidence="4" id="KW-0812">Transmembrane</keyword>
<comment type="subcellular location">
    <subcellularLocation>
        <location evidence="1">Cell membrane</location>
        <topology evidence="1">Single-pass membrane protein</topology>
    </subcellularLocation>
</comment>
<keyword evidence="6" id="KW-0472">Membrane</keyword>
<keyword evidence="10" id="KW-1185">Reference proteome</keyword>
<dbReference type="GO" id="GO:0008285">
    <property type="term" value="P:negative regulation of cell population proliferation"/>
    <property type="evidence" value="ECO:0007669"/>
    <property type="project" value="InterPro"/>
</dbReference>
<dbReference type="eggNOG" id="ENOG502SCQN">
    <property type="taxonomic scope" value="Eukaryota"/>
</dbReference>
<dbReference type="EMBL" id="AGNK02002899">
    <property type="status" value="NOT_ANNOTATED_CDS"/>
    <property type="molecule type" value="Genomic_DNA"/>
</dbReference>
<protein>
    <submittedName>
        <fullName evidence="9">Uncharacterized protein</fullName>
    </submittedName>
</protein>
<organism evidence="9 10">
    <name type="scientific">Setaria italica</name>
    <name type="common">Foxtail millet</name>
    <name type="synonym">Panicum italicum</name>
    <dbReference type="NCBI Taxonomy" id="4555"/>
    <lineage>
        <taxon>Eukaryota</taxon>
        <taxon>Viridiplantae</taxon>
        <taxon>Streptophyta</taxon>
        <taxon>Embryophyta</taxon>
        <taxon>Tracheophyta</taxon>
        <taxon>Spermatophyta</taxon>
        <taxon>Magnoliopsida</taxon>
        <taxon>Liliopsida</taxon>
        <taxon>Poales</taxon>
        <taxon>Poaceae</taxon>
        <taxon>PACMAD clade</taxon>
        <taxon>Panicoideae</taxon>
        <taxon>Panicodae</taxon>
        <taxon>Paniceae</taxon>
        <taxon>Cenchrinae</taxon>
        <taxon>Setaria</taxon>
    </lineage>
</organism>
<evidence type="ECO:0000256" key="5">
    <source>
        <dbReference type="ARBA" id="ARBA00022989"/>
    </source>
</evidence>
<evidence type="ECO:0000256" key="7">
    <source>
        <dbReference type="ARBA" id="ARBA00024340"/>
    </source>
</evidence>
<feature type="compositionally biased region" description="Basic and acidic residues" evidence="8">
    <location>
        <begin position="31"/>
        <end position="41"/>
    </location>
</feature>
<dbReference type="PANTHER" id="PTHR33102">
    <property type="entry name" value="DVL19-RELATED-RELATED"/>
    <property type="match status" value="1"/>
</dbReference>
<dbReference type="InParanoid" id="K3XLP6"/>
<dbReference type="HOGENOM" id="CLU_1231694_0_0_1"/>
<dbReference type="GO" id="GO:0048367">
    <property type="term" value="P:shoot system development"/>
    <property type="evidence" value="ECO:0007669"/>
    <property type="project" value="UniProtKB-ARBA"/>
</dbReference>
<dbReference type="Gramene" id="KQL04672">
    <property type="protein sequence ID" value="KQL04672"/>
    <property type="gene ID" value="SETIT_002819mg"/>
</dbReference>
<proteinExistence type="inferred from homology"/>
<evidence type="ECO:0000313" key="9">
    <source>
        <dbReference type="EnsemblPlants" id="KQL04672"/>
    </source>
</evidence>
<evidence type="ECO:0000256" key="4">
    <source>
        <dbReference type="ARBA" id="ARBA00022692"/>
    </source>
</evidence>
<dbReference type="InterPro" id="IPR051525">
    <property type="entry name" value="DVL_RTFL_regulatory"/>
</dbReference>
<evidence type="ECO:0000256" key="8">
    <source>
        <dbReference type="SAM" id="MobiDB-lite"/>
    </source>
</evidence>